<dbReference type="InterPro" id="IPR021099">
    <property type="entry name" value="PORR_domain"/>
</dbReference>
<gene>
    <name evidence="2" type="ORF">MTR67_012633</name>
</gene>
<dbReference type="EMBL" id="CP133614">
    <property type="protein sequence ID" value="WMV19248.1"/>
    <property type="molecule type" value="Genomic_DNA"/>
</dbReference>
<dbReference type="AlphaFoldDB" id="A0AAF0QAR8"/>
<evidence type="ECO:0000313" key="2">
    <source>
        <dbReference type="EMBL" id="WMV19248.1"/>
    </source>
</evidence>
<protein>
    <recommendedName>
        <fullName evidence="1">PORR domain-containing protein</fullName>
    </recommendedName>
</protein>
<proteinExistence type="predicted"/>
<reference evidence="2" key="1">
    <citation type="submission" date="2023-08" db="EMBL/GenBank/DDBJ databases">
        <title>A de novo genome assembly of Solanum verrucosum Schlechtendal, a Mexican diploid species geographically isolated from the other diploid A-genome species in potato relatives.</title>
        <authorList>
            <person name="Hosaka K."/>
        </authorList>
    </citation>
    <scope>NUCLEOTIDE SEQUENCE</scope>
    <source>
        <tissue evidence="2">Young leaves</tissue>
    </source>
</reference>
<feature type="domain" description="PORR" evidence="1">
    <location>
        <begin position="6"/>
        <end position="62"/>
    </location>
</feature>
<accession>A0AAF0QAR8</accession>
<dbReference type="Pfam" id="PF11955">
    <property type="entry name" value="PORR"/>
    <property type="match status" value="1"/>
</dbReference>
<evidence type="ECO:0000313" key="3">
    <source>
        <dbReference type="Proteomes" id="UP001234989"/>
    </source>
</evidence>
<evidence type="ECO:0000259" key="1">
    <source>
        <dbReference type="Pfam" id="PF11955"/>
    </source>
</evidence>
<dbReference type="GO" id="GO:0003723">
    <property type="term" value="F:RNA binding"/>
    <property type="evidence" value="ECO:0007669"/>
    <property type="project" value="InterPro"/>
</dbReference>
<keyword evidence="3" id="KW-1185">Reference proteome</keyword>
<dbReference type="InterPro" id="IPR045040">
    <property type="entry name" value="PORR_fam"/>
</dbReference>
<dbReference type="PANTHER" id="PTHR31476">
    <property type="entry name" value="PROTEIN WHAT'S THIS FACTOR 1 HOMOLOG, CHLOROPLASTIC"/>
    <property type="match status" value="1"/>
</dbReference>
<dbReference type="PANTHER" id="PTHR31476:SF11">
    <property type="entry name" value="UBIQUITIN CARBOXYL-TERMINAL HYDROLASE FAMILY PROTEIN"/>
    <property type="match status" value="1"/>
</dbReference>
<organism evidence="2 3">
    <name type="scientific">Solanum verrucosum</name>
    <dbReference type="NCBI Taxonomy" id="315347"/>
    <lineage>
        <taxon>Eukaryota</taxon>
        <taxon>Viridiplantae</taxon>
        <taxon>Streptophyta</taxon>
        <taxon>Embryophyta</taxon>
        <taxon>Tracheophyta</taxon>
        <taxon>Spermatophyta</taxon>
        <taxon>Magnoliopsida</taxon>
        <taxon>eudicotyledons</taxon>
        <taxon>Gunneridae</taxon>
        <taxon>Pentapetalae</taxon>
        <taxon>asterids</taxon>
        <taxon>lamiids</taxon>
        <taxon>Solanales</taxon>
        <taxon>Solanaceae</taxon>
        <taxon>Solanoideae</taxon>
        <taxon>Solaneae</taxon>
        <taxon>Solanum</taxon>
    </lineage>
</organism>
<dbReference type="Proteomes" id="UP001234989">
    <property type="component" value="Chromosome 3"/>
</dbReference>
<sequence length="66" mass="7579">MLKDFKAQKRVVVVLHELISLTMEKRLTSAQIDAFHSELQLPSRLLLCLIKQHSTFYITKKVSGVP</sequence>
<name>A0AAF0QAR8_SOLVR</name>